<comment type="caution">
    <text evidence="2">The sequence shown here is derived from an EMBL/GenBank/DDBJ whole genome shotgun (WGS) entry which is preliminary data.</text>
</comment>
<dbReference type="EMBL" id="BARU01029891">
    <property type="protein sequence ID" value="GAH72202.1"/>
    <property type="molecule type" value="Genomic_DNA"/>
</dbReference>
<dbReference type="AlphaFoldDB" id="X1HRV4"/>
<proteinExistence type="predicted"/>
<evidence type="ECO:0000313" key="2">
    <source>
        <dbReference type="EMBL" id="GAH72202.1"/>
    </source>
</evidence>
<feature type="region of interest" description="Disordered" evidence="1">
    <location>
        <begin position="29"/>
        <end position="59"/>
    </location>
</feature>
<accession>X1HRV4</accession>
<gene>
    <name evidence="2" type="ORF">S03H2_47501</name>
</gene>
<protein>
    <submittedName>
        <fullName evidence="2">Uncharacterized protein</fullName>
    </submittedName>
</protein>
<reference evidence="2" key="1">
    <citation type="journal article" date="2014" name="Front. Microbiol.">
        <title>High frequency of phylogenetically diverse reductive dehalogenase-homologous genes in deep subseafloor sedimentary metagenomes.</title>
        <authorList>
            <person name="Kawai M."/>
            <person name="Futagami T."/>
            <person name="Toyoda A."/>
            <person name="Takaki Y."/>
            <person name="Nishi S."/>
            <person name="Hori S."/>
            <person name="Arai W."/>
            <person name="Tsubouchi T."/>
            <person name="Morono Y."/>
            <person name="Uchiyama I."/>
            <person name="Ito T."/>
            <person name="Fujiyama A."/>
            <person name="Inagaki F."/>
            <person name="Takami H."/>
        </authorList>
    </citation>
    <scope>NUCLEOTIDE SEQUENCE</scope>
    <source>
        <strain evidence="2">Expedition CK06-06</strain>
    </source>
</reference>
<feature type="compositionally biased region" description="Basic and acidic residues" evidence="1">
    <location>
        <begin position="45"/>
        <end position="59"/>
    </location>
</feature>
<organism evidence="2">
    <name type="scientific">marine sediment metagenome</name>
    <dbReference type="NCBI Taxonomy" id="412755"/>
    <lineage>
        <taxon>unclassified sequences</taxon>
        <taxon>metagenomes</taxon>
        <taxon>ecological metagenomes</taxon>
    </lineage>
</organism>
<evidence type="ECO:0000256" key="1">
    <source>
        <dbReference type="SAM" id="MobiDB-lite"/>
    </source>
</evidence>
<feature type="non-terminal residue" evidence="2">
    <location>
        <position position="1"/>
    </location>
</feature>
<name>X1HRV4_9ZZZZ</name>
<sequence length="135" mass="15137">FPPPPTRLSSEMASFQKLESKPAGLKLLKSSETSAKLKKPSIPSKSREEKSKKSDVRMPMELFSPHEELIKEIKKSQTVDFSKELQEIISEKGSSLSLKLCEQLITDLAQSLGRSLTIEDVKLAADFFVKQEQIT</sequence>